<feature type="compositionally biased region" description="Acidic residues" evidence="1">
    <location>
        <begin position="99"/>
        <end position="109"/>
    </location>
</feature>
<feature type="region of interest" description="Disordered" evidence="1">
    <location>
        <begin position="77"/>
        <end position="148"/>
    </location>
</feature>
<feature type="compositionally biased region" description="Basic and acidic residues" evidence="1">
    <location>
        <begin position="122"/>
        <end position="134"/>
    </location>
</feature>
<sequence>MADILPSDALLSALQVDEILEQISQDDQEEWEYEYSTTETETFYLTLDLSHPDFVDRREKFANYSRGGYYKAKPVKSFEKSDVDKTSGRTDRDHGVYAGEDDDDDDNDDDHMHEAEDADEEASQRRREKGKAVDRGPPGTGGEVEEDHNELREDIQILDLHSPHPLILYRGRVFEGDWAEMIGTEIILTKRDGTDMASNPALPALRNLEDGIDLLAASASKILTREKVIKPIISTDQAERQQALEDVKKEWSIRIPLAKKDKEGEKGEQARFLENLMALKKKKGETDNVTVYARPAGEERREPTFKRPRGDSTAKERTPARRRARKTGPRWNRAGTGLIGAGVNTGNAGEGAGEGSSLSTPTPLRWDDLRTPKSEAASRDRRDGEEHEDEDVQMSG</sequence>
<feature type="compositionally biased region" description="Basic and acidic residues" evidence="1">
    <location>
        <begin position="77"/>
        <end position="95"/>
    </location>
</feature>
<feature type="domain" description="Transcription factor TFIIIC triple barrel" evidence="2">
    <location>
        <begin position="38"/>
        <end position="226"/>
    </location>
</feature>
<feature type="compositionally biased region" description="Basic and acidic residues" evidence="1">
    <location>
        <begin position="296"/>
        <end position="319"/>
    </location>
</feature>
<evidence type="ECO:0000259" key="2">
    <source>
        <dbReference type="Pfam" id="PF10419"/>
    </source>
</evidence>
<feature type="compositionally biased region" description="Basic and acidic residues" evidence="1">
    <location>
        <begin position="365"/>
        <end position="385"/>
    </location>
</feature>
<dbReference type="Proteomes" id="UP001175261">
    <property type="component" value="Unassembled WGS sequence"/>
</dbReference>
<dbReference type="Pfam" id="PF10419">
    <property type="entry name" value="TFIIIC_sub6"/>
    <property type="match status" value="1"/>
</dbReference>
<accession>A0AA39GJ75</accession>
<keyword evidence="4" id="KW-1185">Reference proteome</keyword>
<comment type="caution">
    <text evidence="3">The sequence shown here is derived from an EMBL/GenBank/DDBJ whole genome shotgun (WGS) entry which is preliminary data.</text>
</comment>
<dbReference type="Gene3D" id="2.60.40.4370">
    <property type="match status" value="1"/>
</dbReference>
<dbReference type="EMBL" id="JAPDFR010000004">
    <property type="protein sequence ID" value="KAK0387444.1"/>
    <property type="molecule type" value="Genomic_DNA"/>
</dbReference>
<protein>
    <recommendedName>
        <fullName evidence="2">Transcription factor TFIIIC triple barrel domain-containing protein</fullName>
    </recommendedName>
</protein>
<organism evidence="3 4">
    <name type="scientific">Sarocladium strictum</name>
    <name type="common">Black bundle disease fungus</name>
    <name type="synonym">Acremonium strictum</name>
    <dbReference type="NCBI Taxonomy" id="5046"/>
    <lineage>
        <taxon>Eukaryota</taxon>
        <taxon>Fungi</taxon>
        <taxon>Dikarya</taxon>
        <taxon>Ascomycota</taxon>
        <taxon>Pezizomycotina</taxon>
        <taxon>Sordariomycetes</taxon>
        <taxon>Hypocreomycetidae</taxon>
        <taxon>Hypocreales</taxon>
        <taxon>Sarocladiaceae</taxon>
        <taxon>Sarocladium</taxon>
    </lineage>
</organism>
<evidence type="ECO:0000313" key="4">
    <source>
        <dbReference type="Proteomes" id="UP001175261"/>
    </source>
</evidence>
<dbReference type="InterPro" id="IPR019481">
    <property type="entry name" value="TFIIIC_triple_barrel"/>
</dbReference>
<proteinExistence type="predicted"/>
<reference evidence="3" key="1">
    <citation type="submission" date="2022-10" db="EMBL/GenBank/DDBJ databases">
        <title>Determination and structural analysis of whole genome sequence of Sarocladium strictum F4-1.</title>
        <authorList>
            <person name="Hu L."/>
            <person name="Jiang Y."/>
        </authorList>
    </citation>
    <scope>NUCLEOTIDE SEQUENCE</scope>
    <source>
        <strain evidence="3">F4-1</strain>
    </source>
</reference>
<evidence type="ECO:0000313" key="3">
    <source>
        <dbReference type="EMBL" id="KAK0387444.1"/>
    </source>
</evidence>
<feature type="region of interest" description="Disordered" evidence="1">
    <location>
        <begin position="292"/>
        <end position="396"/>
    </location>
</feature>
<evidence type="ECO:0000256" key="1">
    <source>
        <dbReference type="SAM" id="MobiDB-lite"/>
    </source>
</evidence>
<name>A0AA39GJ75_SARSR</name>
<dbReference type="AlphaFoldDB" id="A0AA39GJ75"/>
<gene>
    <name evidence="3" type="ORF">NLU13_5756</name>
</gene>
<feature type="compositionally biased region" description="Acidic residues" evidence="1">
    <location>
        <begin position="386"/>
        <end position="396"/>
    </location>
</feature>